<proteinExistence type="predicted"/>
<evidence type="ECO:0000313" key="5">
    <source>
        <dbReference type="Proteomes" id="UP000253606"/>
    </source>
</evidence>
<organism evidence="4 5">
    <name type="scientific">Acidisarcina polymorpha</name>
    <dbReference type="NCBI Taxonomy" id="2211140"/>
    <lineage>
        <taxon>Bacteria</taxon>
        <taxon>Pseudomonadati</taxon>
        <taxon>Acidobacteriota</taxon>
        <taxon>Terriglobia</taxon>
        <taxon>Terriglobales</taxon>
        <taxon>Acidobacteriaceae</taxon>
        <taxon>Acidisarcina</taxon>
    </lineage>
</organism>
<evidence type="ECO:0000256" key="2">
    <source>
        <dbReference type="SAM" id="MobiDB-lite"/>
    </source>
</evidence>
<accession>A0A2Z5G7S6</accession>
<protein>
    <submittedName>
        <fullName evidence="4">Transcriptional regulator, MerR family</fullName>
    </submittedName>
</protein>
<dbReference type="Gene3D" id="1.10.260.40">
    <property type="entry name" value="lambda repressor-like DNA-binding domains"/>
    <property type="match status" value="1"/>
</dbReference>
<dbReference type="PANTHER" id="PTHR46797">
    <property type="entry name" value="HTH-TYPE TRANSCRIPTIONAL REGULATOR"/>
    <property type="match status" value="1"/>
</dbReference>
<dbReference type="EMBL" id="CP030840">
    <property type="protein sequence ID" value="AXC14626.1"/>
    <property type="molecule type" value="Genomic_DNA"/>
</dbReference>
<dbReference type="SUPFAM" id="SSF51182">
    <property type="entry name" value="RmlC-like cupins"/>
    <property type="match status" value="1"/>
</dbReference>
<feature type="region of interest" description="Disordered" evidence="2">
    <location>
        <begin position="215"/>
        <end position="235"/>
    </location>
</feature>
<evidence type="ECO:0000313" key="4">
    <source>
        <dbReference type="EMBL" id="AXC14626.1"/>
    </source>
</evidence>
<dbReference type="RefSeq" id="WP_114209363.1">
    <property type="nucleotide sequence ID" value="NZ_CP030840.1"/>
</dbReference>
<keyword evidence="1" id="KW-0238">DNA-binding</keyword>
<reference evidence="4 5" key="1">
    <citation type="journal article" date="2018" name="Front. Microbiol.">
        <title>Hydrolytic Capabilities as a Key to Environmental Success: Chitinolytic and Cellulolytic Acidobacteria From Acidic Sub-arctic Soils and Boreal Peatlands.</title>
        <authorList>
            <person name="Belova S.E."/>
            <person name="Ravin N.V."/>
            <person name="Pankratov T.A."/>
            <person name="Rakitin A.L."/>
            <person name="Ivanova A.A."/>
            <person name="Beletsky A.V."/>
            <person name="Mardanov A.V."/>
            <person name="Sinninghe Damste J.S."/>
            <person name="Dedysh S.N."/>
        </authorList>
    </citation>
    <scope>NUCLEOTIDE SEQUENCE [LARGE SCALE GENOMIC DNA]</scope>
    <source>
        <strain evidence="4 5">SBC82</strain>
    </source>
</reference>
<gene>
    <name evidence="4" type="ORF">ACPOL_5378</name>
</gene>
<dbReference type="AlphaFoldDB" id="A0A2Z5G7S6"/>
<dbReference type="OrthoDB" id="9814553at2"/>
<dbReference type="CDD" id="cd00093">
    <property type="entry name" value="HTH_XRE"/>
    <property type="match status" value="1"/>
</dbReference>
<dbReference type="SUPFAM" id="SSF47413">
    <property type="entry name" value="lambda repressor-like DNA-binding domains"/>
    <property type="match status" value="1"/>
</dbReference>
<dbReference type="PROSITE" id="PS50943">
    <property type="entry name" value="HTH_CROC1"/>
    <property type="match status" value="1"/>
</dbReference>
<dbReference type="PANTHER" id="PTHR46797:SF19">
    <property type="entry name" value="BLL2473 PROTEIN"/>
    <property type="match status" value="1"/>
</dbReference>
<dbReference type="SMART" id="SM00530">
    <property type="entry name" value="HTH_XRE"/>
    <property type="match status" value="1"/>
</dbReference>
<dbReference type="Gene3D" id="2.60.120.10">
    <property type="entry name" value="Jelly Rolls"/>
    <property type="match status" value="1"/>
</dbReference>
<dbReference type="InterPro" id="IPR011051">
    <property type="entry name" value="RmlC_Cupin_sf"/>
</dbReference>
<dbReference type="Pfam" id="PF13560">
    <property type="entry name" value="HTH_31"/>
    <property type="match status" value="1"/>
</dbReference>
<evidence type="ECO:0000259" key="3">
    <source>
        <dbReference type="PROSITE" id="PS50943"/>
    </source>
</evidence>
<dbReference type="GO" id="GO:0005829">
    <property type="term" value="C:cytosol"/>
    <property type="evidence" value="ECO:0007669"/>
    <property type="project" value="TreeGrafter"/>
</dbReference>
<feature type="domain" description="HTH cro/C1-type" evidence="3">
    <location>
        <begin position="33"/>
        <end position="87"/>
    </location>
</feature>
<dbReference type="KEGG" id="abas:ACPOL_5378"/>
<sequence>MGEKSEAIVESVLAVDPAAVESLIEQRQLGDKIKRLRLRKSMGLVELGEKTGLSASFLSQLETGRVVPTIRNLARVAMVFGKDISYFFQADREALFRISRRKDRVRLPQGEGANPTYIAESFGILVPDNAMKPCIAEFLPASRTAGFHPTMFQGYEIVFAIVGPLAIKFGDKCEVLETGDSVYLDAGTSRTYGAAADAVAKAMVISLPARDAQGVAPASRRPVPDSASRRQPSNF</sequence>
<dbReference type="GO" id="GO:0003677">
    <property type="term" value="F:DNA binding"/>
    <property type="evidence" value="ECO:0007669"/>
    <property type="project" value="UniProtKB-KW"/>
</dbReference>
<dbReference type="InterPro" id="IPR010982">
    <property type="entry name" value="Lambda_DNA-bd_dom_sf"/>
</dbReference>
<dbReference type="GO" id="GO:0003700">
    <property type="term" value="F:DNA-binding transcription factor activity"/>
    <property type="evidence" value="ECO:0007669"/>
    <property type="project" value="TreeGrafter"/>
</dbReference>
<dbReference type="InterPro" id="IPR050807">
    <property type="entry name" value="TransReg_Diox_bact_type"/>
</dbReference>
<evidence type="ECO:0000256" key="1">
    <source>
        <dbReference type="ARBA" id="ARBA00023125"/>
    </source>
</evidence>
<dbReference type="Proteomes" id="UP000253606">
    <property type="component" value="Chromosome"/>
</dbReference>
<name>A0A2Z5G7S6_9BACT</name>
<dbReference type="InterPro" id="IPR001387">
    <property type="entry name" value="Cro/C1-type_HTH"/>
</dbReference>
<dbReference type="InterPro" id="IPR014710">
    <property type="entry name" value="RmlC-like_jellyroll"/>
</dbReference>
<keyword evidence="5" id="KW-1185">Reference proteome</keyword>